<protein>
    <submittedName>
        <fullName evidence="11">Endothelin-converting enzyme/putative endopeptidase</fullName>
    </submittedName>
    <submittedName>
        <fullName evidence="10">M13 family peptidase</fullName>
    </submittedName>
</protein>
<keyword evidence="2" id="KW-0645">Protease</keyword>
<evidence type="ECO:0000259" key="8">
    <source>
        <dbReference type="Pfam" id="PF01431"/>
    </source>
</evidence>
<evidence type="ECO:0000256" key="1">
    <source>
        <dbReference type="ARBA" id="ARBA00001947"/>
    </source>
</evidence>
<keyword evidence="4" id="KW-0378">Hydrolase</keyword>
<dbReference type="GO" id="GO:0046872">
    <property type="term" value="F:metal ion binding"/>
    <property type="evidence" value="ECO:0007669"/>
    <property type="project" value="UniProtKB-KW"/>
</dbReference>
<feature type="domain" description="Peptidase M13 N-terminal" evidence="9">
    <location>
        <begin position="48"/>
        <end position="433"/>
    </location>
</feature>
<dbReference type="OrthoDB" id="9775677at2"/>
<reference evidence="11 12" key="1">
    <citation type="journal article" date="2015" name="Stand. Genomic Sci.">
        <title>Genomic Encyclopedia of Bacterial and Archaeal Type Strains, Phase III: the genomes of soil and plant-associated and newly described type strains.</title>
        <authorList>
            <person name="Whitman W.B."/>
            <person name="Woyke T."/>
            <person name="Klenk H.P."/>
            <person name="Zhou Y."/>
            <person name="Lilburn T.G."/>
            <person name="Beck B.J."/>
            <person name="De Vos P."/>
            <person name="Vandamme P."/>
            <person name="Eisen J.A."/>
            <person name="Garrity G."/>
            <person name="Hugenholtz P."/>
            <person name="Kyrpides N.C."/>
        </authorList>
    </citation>
    <scope>NUCLEOTIDE SEQUENCE [LARGE SCALE GENOMIC DNA]</scope>
    <source>
        <strain evidence="11 12">CGMCC 1.10685</strain>
    </source>
</reference>
<dbReference type="PRINTS" id="PR00786">
    <property type="entry name" value="NEPRILYSIN"/>
</dbReference>
<gene>
    <name evidence="10" type="ORF">GO485_23110</name>
    <name evidence="11" type="ORF">IP92_00637</name>
</gene>
<evidence type="ECO:0000256" key="4">
    <source>
        <dbReference type="ARBA" id="ARBA00022801"/>
    </source>
</evidence>
<evidence type="ECO:0000256" key="2">
    <source>
        <dbReference type="ARBA" id="ARBA00022670"/>
    </source>
</evidence>
<comment type="cofactor">
    <cofactor evidence="1">
        <name>Zn(2+)</name>
        <dbReference type="ChEBI" id="CHEBI:29105"/>
    </cofactor>
</comment>
<evidence type="ECO:0000313" key="11">
    <source>
        <dbReference type="EMBL" id="TWI51650.1"/>
    </source>
</evidence>
<dbReference type="Pfam" id="PF01431">
    <property type="entry name" value="Peptidase_M13"/>
    <property type="match status" value="1"/>
</dbReference>
<reference evidence="11" key="2">
    <citation type="submission" date="2019-07" db="EMBL/GenBank/DDBJ databases">
        <authorList>
            <person name="Whitman W."/>
            <person name="Huntemann M."/>
            <person name="Clum A."/>
            <person name="Pillay M."/>
            <person name="Palaniappan K."/>
            <person name="Varghese N."/>
            <person name="Mikhailova N."/>
            <person name="Stamatis D."/>
            <person name="Reddy T."/>
            <person name="Daum C."/>
            <person name="Shapiro N."/>
            <person name="Ivanova N."/>
            <person name="Kyrpides N."/>
            <person name="Woyke T."/>
        </authorList>
    </citation>
    <scope>NUCLEOTIDE SEQUENCE</scope>
    <source>
        <strain evidence="11">CGMCC 1.10685</strain>
    </source>
</reference>
<evidence type="ECO:0000256" key="6">
    <source>
        <dbReference type="ARBA" id="ARBA00023049"/>
    </source>
</evidence>
<keyword evidence="6" id="KW-0482">Metalloprotease</keyword>
<keyword evidence="7" id="KW-0732">Signal</keyword>
<dbReference type="GO" id="GO:0005886">
    <property type="term" value="C:plasma membrane"/>
    <property type="evidence" value="ECO:0007669"/>
    <property type="project" value="TreeGrafter"/>
</dbReference>
<sequence length="683" mass="75529">MQAFRVLRRPPRAATVAAALCVALALPAVQAQQPASVPTPQQPAAVLPGDDFYAYANGEWLAATEIPADRGSWGAGYVVAEQTSERIRQLIEAAARQPGGADVKRVADHYQAFMNEAGIEAKGAAPLAPVLKKIEAIRDRKSLAQALGASVRADVDPLNNTDFQTENLFGVWIAQGLTDPAHYTPYLLQGGLGLPDRAYYLDENERMSRLRTAYQAHVAAMLKLAGCTEPEARAARVFELERKLAQAHATREDSADIQKANNAWTDKDFAAKAPGLDWPAFFAAAGLSKQRKFIVYHPGAVAGAAALAAEMPLQAWKDWLAFHAVNQYSGVLPKAFVEQRFEFYGRTLAGTPALSPRWKRGLSSVNEALPEAVGKMYVERYFPPEAKARVQKMVANIVDAFHHRIDRLDWMAPATKAEAHAKLKVLYVGVGYPEKWASYDGLEIRPDDAFGNAWRASQFRYQRQLAKLGTKVDPKEWCMPPQLVNAVNMPMQNALNFPAAILQPPFFDPHGTDAANYGGIGAVIGHEISHSFDDQGAQFDSKGRLRDWWTKADLEHFQQASAALVAQYSAYQAFPDLKLNGQLTLSENLADLAGLAAALDAYHVTLGGKATLDADRQFFLGYAQSWRNKFREATLRTRIATDGHAPDQWRVYTVRNVDEWYKAFDVQPGQKLYLPPEQRVRVW</sequence>
<keyword evidence="13" id="KW-1185">Reference proteome</keyword>
<dbReference type="AlphaFoldDB" id="A0A562Q636"/>
<dbReference type="InterPro" id="IPR018497">
    <property type="entry name" value="Peptidase_M13_C"/>
</dbReference>
<dbReference type="GO" id="GO:0004222">
    <property type="term" value="F:metalloendopeptidase activity"/>
    <property type="evidence" value="ECO:0007669"/>
    <property type="project" value="InterPro"/>
</dbReference>
<proteinExistence type="predicted"/>
<evidence type="ECO:0000256" key="3">
    <source>
        <dbReference type="ARBA" id="ARBA00022723"/>
    </source>
</evidence>
<dbReference type="InterPro" id="IPR000718">
    <property type="entry name" value="Peptidase_M13"/>
</dbReference>
<dbReference type="EMBL" id="VLKW01000001">
    <property type="protein sequence ID" value="TWI51650.1"/>
    <property type="molecule type" value="Genomic_DNA"/>
</dbReference>
<dbReference type="InterPro" id="IPR008753">
    <property type="entry name" value="Peptidase_M13_N"/>
</dbReference>
<dbReference type="PROSITE" id="PS51885">
    <property type="entry name" value="NEPRILYSIN"/>
    <property type="match status" value="1"/>
</dbReference>
<dbReference type="Gene3D" id="3.40.390.10">
    <property type="entry name" value="Collagenase (Catalytic Domain)"/>
    <property type="match status" value="1"/>
</dbReference>
<dbReference type="Proteomes" id="UP000315112">
    <property type="component" value="Unassembled WGS sequence"/>
</dbReference>
<dbReference type="PANTHER" id="PTHR11733">
    <property type="entry name" value="ZINC METALLOPROTEASE FAMILY M13 NEPRILYSIN-RELATED"/>
    <property type="match status" value="1"/>
</dbReference>
<reference evidence="10 13" key="3">
    <citation type="submission" date="2019-12" db="EMBL/GenBank/DDBJ databases">
        <title>Draft Genome Sequences of Six Type Strains of the Genus Massilia.</title>
        <authorList>
            <person name="Miess H."/>
            <person name="Frediansyah A."/>
            <person name="Goeker M."/>
            <person name="Gross H."/>
        </authorList>
    </citation>
    <scope>NUCLEOTIDE SEQUENCE [LARGE SCALE GENOMIC DNA]</scope>
    <source>
        <strain evidence="10 13">DSM 26639</strain>
    </source>
</reference>
<dbReference type="CDD" id="cd08662">
    <property type="entry name" value="M13"/>
    <property type="match status" value="1"/>
</dbReference>
<dbReference type="RefSeq" id="WP_145873043.1">
    <property type="nucleotide sequence ID" value="NZ_CP046904.1"/>
</dbReference>
<evidence type="ECO:0000313" key="10">
    <source>
        <dbReference type="EMBL" id="QGZ41657.1"/>
    </source>
</evidence>
<name>A0A562Q636_9BURK</name>
<dbReference type="EMBL" id="CP046904">
    <property type="protein sequence ID" value="QGZ41657.1"/>
    <property type="molecule type" value="Genomic_DNA"/>
</dbReference>
<dbReference type="GO" id="GO:0016485">
    <property type="term" value="P:protein processing"/>
    <property type="evidence" value="ECO:0007669"/>
    <property type="project" value="TreeGrafter"/>
</dbReference>
<dbReference type="SUPFAM" id="SSF55486">
    <property type="entry name" value="Metalloproteases ('zincins'), catalytic domain"/>
    <property type="match status" value="1"/>
</dbReference>
<dbReference type="InterPro" id="IPR042089">
    <property type="entry name" value="Peptidase_M13_dom_2"/>
</dbReference>
<evidence type="ECO:0000259" key="9">
    <source>
        <dbReference type="Pfam" id="PF05649"/>
    </source>
</evidence>
<dbReference type="Proteomes" id="UP000437862">
    <property type="component" value="Chromosome"/>
</dbReference>
<keyword evidence="3" id="KW-0479">Metal-binding</keyword>
<organism evidence="11 12">
    <name type="scientific">Pseudoduganella flava</name>
    <dbReference type="NCBI Taxonomy" id="871742"/>
    <lineage>
        <taxon>Bacteria</taxon>
        <taxon>Pseudomonadati</taxon>
        <taxon>Pseudomonadota</taxon>
        <taxon>Betaproteobacteria</taxon>
        <taxon>Burkholderiales</taxon>
        <taxon>Oxalobacteraceae</taxon>
        <taxon>Telluria group</taxon>
        <taxon>Pseudoduganella</taxon>
    </lineage>
</organism>
<evidence type="ECO:0000313" key="13">
    <source>
        <dbReference type="Proteomes" id="UP000437862"/>
    </source>
</evidence>
<feature type="chain" id="PRO_5044618232" evidence="7">
    <location>
        <begin position="32"/>
        <end position="683"/>
    </location>
</feature>
<evidence type="ECO:0000256" key="5">
    <source>
        <dbReference type="ARBA" id="ARBA00022833"/>
    </source>
</evidence>
<dbReference type="Gene3D" id="1.10.1380.10">
    <property type="entry name" value="Neutral endopeptidase , domain2"/>
    <property type="match status" value="1"/>
</dbReference>
<dbReference type="InterPro" id="IPR024079">
    <property type="entry name" value="MetalloPept_cat_dom_sf"/>
</dbReference>
<evidence type="ECO:0000313" key="12">
    <source>
        <dbReference type="Proteomes" id="UP000315112"/>
    </source>
</evidence>
<keyword evidence="5" id="KW-0862">Zinc</keyword>
<feature type="domain" description="Peptidase M13 C-terminal" evidence="8">
    <location>
        <begin position="485"/>
        <end position="680"/>
    </location>
</feature>
<accession>A0A562Q636</accession>
<evidence type="ECO:0000256" key="7">
    <source>
        <dbReference type="SAM" id="SignalP"/>
    </source>
</evidence>
<feature type="signal peptide" evidence="7">
    <location>
        <begin position="1"/>
        <end position="31"/>
    </location>
</feature>
<dbReference type="Pfam" id="PF05649">
    <property type="entry name" value="Peptidase_M13_N"/>
    <property type="match status" value="1"/>
</dbReference>
<dbReference type="PANTHER" id="PTHR11733:SF211">
    <property type="entry name" value="OLIGOPEPTIDASE LIPOPROTEIN M13 FAMILY"/>
    <property type="match status" value="1"/>
</dbReference>